<evidence type="ECO:0000313" key="3">
    <source>
        <dbReference type="EMBL" id="GAT27179.1"/>
    </source>
</evidence>
<reference evidence="3 4" key="1">
    <citation type="journal article" date="2016" name="DNA Res.">
        <title>Genome sequence of Aspergillus luchuensis NBRC 4314.</title>
        <authorList>
            <person name="Yamada O."/>
            <person name="Machida M."/>
            <person name="Hosoyama A."/>
            <person name="Goto M."/>
            <person name="Takahashi T."/>
            <person name="Futagami T."/>
            <person name="Yamagata Y."/>
            <person name="Takeuchi M."/>
            <person name="Kobayashi T."/>
            <person name="Koike H."/>
            <person name="Abe K."/>
            <person name="Asai K."/>
            <person name="Arita M."/>
            <person name="Fujita N."/>
            <person name="Fukuda K."/>
            <person name="Higa K."/>
            <person name="Horikawa H."/>
            <person name="Ishikawa T."/>
            <person name="Jinno K."/>
            <person name="Kato Y."/>
            <person name="Kirimura K."/>
            <person name="Mizutani O."/>
            <person name="Nakasone K."/>
            <person name="Sano M."/>
            <person name="Shiraishi Y."/>
            <person name="Tsukahara M."/>
            <person name="Gomi K."/>
        </authorList>
    </citation>
    <scope>NUCLEOTIDE SEQUENCE [LARGE SCALE GENOMIC DNA]</scope>
    <source>
        <strain evidence="3 4">RIB 2604</strain>
    </source>
</reference>
<gene>
    <name evidence="3" type="ORF">RIB2604_02108640</name>
</gene>
<dbReference type="CDD" id="cd06558">
    <property type="entry name" value="crotonase-like"/>
    <property type="match status" value="1"/>
</dbReference>
<dbReference type="Gene3D" id="3.90.226.10">
    <property type="entry name" value="2-enoyl-CoA Hydratase, Chain A, domain 1"/>
    <property type="match status" value="1"/>
</dbReference>
<evidence type="ECO:0000256" key="1">
    <source>
        <dbReference type="ARBA" id="ARBA00005254"/>
    </source>
</evidence>
<protein>
    <submittedName>
        <fullName evidence="3">Enoyl-CoA hydratase/isomerase family protein</fullName>
    </submittedName>
</protein>
<proteinExistence type="inferred from homology"/>
<evidence type="ECO:0000256" key="2">
    <source>
        <dbReference type="SAM" id="MobiDB-lite"/>
    </source>
</evidence>
<comment type="caution">
    <text evidence="3">The sequence shown here is derived from an EMBL/GenBank/DDBJ whole genome shotgun (WGS) entry which is preliminary data.</text>
</comment>
<dbReference type="Pfam" id="PF00378">
    <property type="entry name" value="ECH_1"/>
    <property type="match status" value="2"/>
</dbReference>
<sequence length="275" mass="30574">MSITLPPSYESHPTTHIKLSHHPPNTPSPTPVIIITLNRPDKRNAFTSTMAQELEWAFTTLDRDPRVKVIILTGSGDTFCAGADLEIGFSVGEKGKEKLNLRDYRDRIAHTPSKYGFVFARRGITMESCSSYLLPRLIGYSRAMYLVSTGAVYPPTSPHFGGLFAETFPTKEGVMKRAVELASEMAQLVSPMAGALNRALMWRAPASVEEAHLLESRVLGHMFASEDQKEGVGAFFEKRKPEFKCDLDVDGPGNYPWWAEVDIDPRGEVENKSKL</sequence>
<dbReference type="InterPro" id="IPR051053">
    <property type="entry name" value="ECH/Chromodomain_protein"/>
</dbReference>
<dbReference type="GO" id="GO:0016853">
    <property type="term" value="F:isomerase activity"/>
    <property type="evidence" value="ECO:0007669"/>
    <property type="project" value="UniProtKB-KW"/>
</dbReference>
<comment type="similarity">
    <text evidence="1">Belongs to the enoyl-CoA hydratase/isomerase family.</text>
</comment>
<dbReference type="EMBL" id="BCWF01000021">
    <property type="protein sequence ID" value="GAT27179.1"/>
    <property type="molecule type" value="Genomic_DNA"/>
</dbReference>
<dbReference type="SUPFAM" id="SSF52096">
    <property type="entry name" value="ClpP/crotonase"/>
    <property type="match status" value="1"/>
</dbReference>
<reference evidence="4" key="2">
    <citation type="submission" date="2016-02" db="EMBL/GenBank/DDBJ databases">
        <title>Genome sequencing of Aspergillus luchuensis NBRC 4314.</title>
        <authorList>
            <person name="Yamada O."/>
        </authorList>
    </citation>
    <scope>NUCLEOTIDE SEQUENCE [LARGE SCALE GENOMIC DNA]</scope>
    <source>
        <strain evidence="4">RIB 2604</strain>
    </source>
</reference>
<dbReference type="Proteomes" id="UP000075230">
    <property type="component" value="Unassembled WGS sequence"/>
</dbReference>
<dbReference type="PANTHER" id="PTHR43684:SF4">
    <property type="entry name" value="ENOYL-COA HYDRATASE_ISOMERASE FAMILY PROTEIN (AFU_ORTHOLOGUE AFUA_1G01890)"/>
    <property type="match status" value="1"/>
</dbReference>
<dbReference type="InterPro" id="IPR014748">
    <property type="entry name" value="Enoyl-CoA_hydra_C"/>
</dbReference>
<dbReference type="Gene3D" id="1.10.12.10">
    <property type="entry name" value="Lyase 2-enoyl-coa Hydratase, Chain A, domain 2"/>
    <property type="match status" value="1"/>
</dbReference>
<feature type="region of interest" description="Disordered" evidence="2">
    <location>
        <begin position="1"/>
        <end position="30"/>
    </location>
</feature>
<dbReference type="Gene3D" id="3.30.300.220">
    <property type="match status" value="1"/>
</dbReference>
<dbReference type="AlphaFoldDB" id="A0A146FPB3"/>
<evidence type="ECO:0000313" key="4">
    <source>
        <dbReference type="Proteomes" id="UP000075230"/>
    </source>
</evidence>
<dbReference type="VEuPathDB" id="FungiDB:ASPFODRAFT_28200"/>
<name>A0A146FPB3_ASPKA</name>
<dbReference type="InterPro" id="IPR001753">
    <property type="entry name" value="Enoyl-CoA_hydra/iso"/>
</dbReference>
<dbReference type="InterPro" id="IPR029045">
    <property type="entry name" value="ClpP/crotonase-like_dom_sf"/>
</dbReference>
<accession>A0A146FPB3</accession>
<dbReference type="PANTHER" id="PTHR43684">
    <property type="match status" value="1"/>
</dbReference>
<keyword evidence="3" id="KW-0413">Isomerase</keyword>
<organism evidence="3 4">
    <name type="scientific">Aspergillus kawachii</name>
    <name type="common">White koji mold</name>
    <name type="synonym">Aspergillus awamori var. kawachi</name>
    <dbReference type="NCBI Taxonomy" id="1069201"/>
    <lineage>
        <taxon>Eukaryota</taxon>
        <taxon>Fungi</taxon>
        <taxon>Dikarya</taxon>
        <taxon>Ascomycota</taxon>
        <taxon>Pezizomycotina</taxon>
        <taxon>Eurotiomycetes</taxon>
        <taxon>Eurotiomycetidae</taxon>
        <taxon>Eurotiales</taxon>
        <taxon>Aspergillaceae</taxon>
        <taxon>Aspergillus</taxon>
        <taxon>Aspergillus subgen. Circumdati</taxon>
    </lineage>
</organism>